<sequence>MAENIDSLVLEHLRAIRADIADLKREVAGNSIQIAAMGQQLAGLTTAVYSSKGDVDGVLDLVAGEPGLSCSGFASQPCRSMLA</sequence>
<name>A0A9X1B4L7_9GAMM</name>
<dbReference type="AlphaFoldDB" id="A0A9X1B4L7"/>
<evidence type="ECO:0000313" key="1">
    <source>
        <dbReference type="EMBL" id="MBK1618871.1"/>
    </source>
</evidence>
<protein>
    <submittedName>
        <fullName evidence="1">Uncharacterized protein</fullName>
    </submittedName>
</protein>
<gene>
    <name evidence="1" type="ORF">CKO42_10590</name>
</gene>
<comment type="caution">
    <text evidence="1">The sequence shown here is derived from an EMBL/GenBank/DDBJ whole genome shotgun (WGS) entry which is preliminary data.</text>
</comment>
<accession>A0A9X1B4L7</accession>
<dbReference type="EMBL" id="NRRY01000014">
    <property type="protein sequence ID" value="MBK1618871.1"/>
    <property type="molecule type" value="Genomic_DNA"/>
</dbReference>
<proteinExistence type="predicted"/>
<reference evidence="1 2" key="1">
    <citation type="journal article" date="2020" name="Microorganisms">
        <title>Osmotic Adaptation and Compatible Solute Biosynthesis of Phototrophic Bacteria as Revealed from Genome Analyses.</title>
        <authorList>
            <person name="Imhoff J.F."/>
            <person name="Rahn T."/>
            <person name="Kunzel S."/>
            <person name="Keller A."/>
            <person name="Neulinger S.C."/>
        </authorList>
    </citation>
    <scope>NUCLEOTIDE SEQUENCE [LARGE SCALE GENOMIC DNA]</scope>
    <source>
        <strain evidence="1 2">DSM 25653</strain>
    </source>
</reference>
<evidence type="ECO:0000313" key="2">
    <source>
        <dbReference type="Proteomes" id="UP001138768"/>
    </source>
</evidence>
<keyword evidence="2" id="KW-1185">Reference proteome</keyword>
<dbReference type="RefSeq" id="WP_207148705.1">
    <property type="nucleotide sequence ID" value="NZ_NRRY01000014.1"/>
</dbReference>
<dbReference type="Proteomes" id="UP001138768">
    <property type="component" value="Unassembled WGS sequence"/>
</dbReference>
<organism evidence="1 2">
    <name type="scientific">Lamprobacter modestohalophilus</name>
    <dbReference type="NCBI Taxonomy" id="1064514"/>
    <lineage>
        <taxon>Bacteria</taxon>
        <taxon>Pseudomonadati</taxon>
        <taxon>Pseudomonadota</taxon>
        <taxon>Gammaproteobacteria</taxon>
        <taxon>Chromatiales</taxon>
        <taxon>Chromatiaceae</taxon>
        <taxon>Lamprobacter</taxon>
    </lineage>
</organism>